<dbReference type="SUPFAM" id="SSF52540">
    <property type="entry name" value="P-loop containing nucleoside triphosphate hydrolases"/>
    <property type="match status" value="1"/>
</dbReference>
<evidence type="ECO:0000256" key="1">
    <source>
        <dbReference type="ARBA" id="ARBA00022737"/>
    </source>
</evidence>
<sequence>MADEHISSVLEQLRRIIADESFRYLEVEINLLVCRLDAFQSMILDHGDGLFSVELLERGITVHALDQVLYEIEDLISDVLHLGVSTELAAAGVKEVETKSTAAGPEKFASTKSEAAWLKKRQPRSRAAGLGNFAFAMSVLLMKRETKPSLAKANARLKELMEVLIGIPHGSHPLHSKRSFFVKLSKLYGLDVVKKDIINVILGESFRDSSDSIKTIIIVGMEGTGKTCLARCICTDCQVLEIFDNIIWVNVSDDFDLGKIARKIILSLEGLEHDSLRLLTLVPLQSLLDRIQRKIVNKKSLLVLDGVGRYDCDDWEALRAVFQHGMSGSGILVTTHEHLVAGAMESSCIFCLGKLSDELCWMILREVGLNDDTLEYAVEDIGRELARRCEGLPFAAKVLGDALRHYDFGIRGWDFFLRNCIWISPRIPKYMSKVLSLSYCNLPLSVRRCLSYWAIFPKNFEISKTLLVQHWMAQGYLYSSDNLEMELKGEEYFKCLEAHSCFQYCSRDGGMLTCKMHSIVHDCVQSLSPYDLMMGIESVKQLTLNLSSWTEEVKIIGTHHLIMMIAQGAGFPMDISGAEKLRTLVAVTQGCLITSQALSNLFKQSKHLRLLDLSLTSGWHNCFGPSGQGNILDEIPVEIGGLINLRYLSLAGSKVLKILPETLCDLHNLQSLDLTGCSSLRKLPDGMGKLMNLRNSLLEILKS</sequence>
<dbReference type="InterPro" id="IPR002182">
    <property type="entry name" value="NB-ARC"/>
</dbReference>
<gene>
    <name evidence="5" type="ORF">E1A91_A11G321800v1</name>
</gene>
<dbReference type="InterPro" id="IPR058922">
    <property type="entry name" value="WHD_DRP"/>
</dbReference>
<accession>A0A5D2XDE5</accession>
<evidence type="ECO:0000259" key="4">
    <source>
        <dbReference type="Pfam" id="PF23559"/>
    </source>
</evidence>
<evidence type="ECO:0000313" key="5">
    <source>
        <dbReference type="EMBL" id="TYJ12049.1"/>
    </source>
</evidence>
<dbReference type="GO" id="GO:0043531">
    <property type="term" value="F:ADP binding"/>
    <property type="evidence" value="ECO:0007669"/>
    <property type="project" value="InterPro"/>
</dbReference>
<protein>
    <submittedName>
        <fullName evidence="5">Uncharacterized protein</fullName>
    </submittedName>
</protein>
<dbReference type="PRINTS" id="PR00364">
    <property type="entry name" value="DISEASERSIST"/>
</dbReference>
<dbReference type="Gene3D" id="3.40.50.300">
    <property type="entry name" value="P-loop containing nucleotide triphosphate hydrolases"/>
    <property type="match status" value="1"/>
</dbReference>
<evidence type="ECO:0000313" key="6">
    <source>
        <dbReference type="Proteomes" id="UP000323597"/>
    </source>
</evidence>
<reference evidence="5 6" key="1">
    <citation type="submission" date="2019-07" db="EMBL/GenBank/DDBJ databases">
        <title>WGS assembly of Gossypium mustelinum.</title>
        <authorList>
            <person name="Chen Z.J."/>
            <person name="Sreedasyam A."/>
            <person name="Ando A."/>
            <person name="Song Q."/>
            <person name="De L."/>
            <person name="Hulse-Kemp A."/>
            <person name="Ding M."/>
            <person name="Ye W."/>
            <person name="Kirkbride R."/>
            <person name="Jenkins J."/>
            <person name="Plott C."/>
            <person name="Lovell J."/>
            <person name="Lin Y.-M."/>
            <person name="Vaughn R."/>
            <person name="Liu B."/>
            <person name="Li W."/>
            <person name="Simpson S."/>
            <person name="Scheffler B."/>
            <person name="Saski C."/>
            <person name="Grover C."/>
            <person name="Hu G."/>
            <person name="Conover J."/>
            <person name="Carlson J."/>
            <person name="Shu S."/>
            <person name="Boston L."/>
            <person name="Williams M."/>
            <person name="Peterson D."/>
            <person name="Mcgee K."/>
            <person name="Jones D."/>
            <person name="Wendel J."/>
            <person name="Stelly D."/>
            <person name="Grimwood J."/>
            <person name="Schmutz J."/>
        </authorList>
    </citation>
    <scope>NUCLEOTIDE SEQUENCE [LARGE SCALE GENOMIC DNA]</scope>
    <source>
        <strain evidence="5">1408120.09</strain>
    </source>
</reference>
<feature type="domain" description="NB-ARC" evidence="3">
    <location>
        <begin position="210"/>
        <end position="369"/>
    </location>
</feature>
<dbReference type="Gene3D" id="3.80.10.10">
    <property type="entry name" value="Ribonuclease Inhibitor"/>
    <property type="match status" value="1"/>
</dbReference>
<dbReference type="PANTHER" id="PTHR36766:SF40">
    <property type="entry name" value="DISEASE RESISTANCE PROTEIN RGA3"/>
    <property type="match status" value="1"/>
</dbReference>
<dbReference type="EMBL" id="CM017646">
    <property type="protein sequence ID" value="TYJ12052.1"/>
    <property type="molecule type" value="Genomic_DNA"/>
</dbReference>
<keyword evidence="6" id="KW-1185">Reference proteome</keyword>
<dbReference type="Pfam" id="PF23559">
    <property type="entry name" value="WHD_DRP"/>
    <property type="match status" value="1"/>
</dbReference>
<dbReference type="InterPro" id="IPR036388">
    <property type="entry name" value="WH-like_DNA-bd_sf"/>
</dbReference>
<keyword evidence="2" id="KW-0611">Plant defense</keyword>
<evidence type="ECO:0000256" key="2">
    <source>
        <dbReference type="ARBA" id="ARBA00022821"/>
    </source>
</evidence>
<organism evidence="5 6">
    <name type="scientific">Gossypium mustelinum</name>
    <name type="common">Cotton</name>
    <name type="synonym">Gossypium caicoense</name>
    <dbReference type="NCBI Taxonomy" id="34275"/>
    <lineage>
        <taxon>Eukaryota</taxon>
        <taxon>Viridiplantae</taxon>
        <taxon>Streptophyta</taxon>
        <taxon>Embryophyta</taxon>
        <taxon>Tracheophyta</taxon>
        <taxon>Spermatophyta</taxon>
        <taxon>Magnoliopsida</taxon>
        <taxon>eudicotyledons</taxon>
        <taxon>Gunneridae</taxon>
        <taxon>Pentapetalae</taxon>
        <taxon>rosids</taxon>
        <taxon>malvids</taxon>
        <taxon>Malvales</taxon>
        <taxon>Malvaceae</taxon>
        <taxon>Malvoideae</taxon>
        <taxon>Gossypium</taxon>
    </lineage>
</organism>
<dbReference type="InterPro" id="IPR027417">
    <property type="entry name" value="P-loop_NTPase"/>
</dbReference>
<dbReference type="AlphaFoldDB" id="A0A5D2XDE5"/>
<dbReference type="GO" id="GO:0006952">
    <property type="term" value="P:defense response"/>
    <property type="evidence" value="ECO:0007669"/>
    <property type="project" value="UniProtKB-KW"/>
</dbReference>
<name>A0A5D2XDE5_GOSMU</name>
<keyword evidence="1" id="KW-0677">Repeat</keyword>
<evidence type="ECO:0000259" key="3">
    <source>
        <dbReference type="Pfam" id="PF00931"/>
    </source>
</evidence>
<dbReference type="Pfam" id="PF00931">
    <property type="entry name" value="NB-ARC"/>
    <property type="match status" value="1"/>
</dbReference>
<dbReference type="Gene3D" id="1.10.10.10">
    <property type="entry name" value="Winged helix-like DNA-binding domain superfamily/Winged helix DNA-binding domain"/>
    <property type="match status" value="1"/>
</dbReference>
<dbReference type="PANTHER" id="PTHR36766">
    <property type="entry name" value="PLANT BROAD-SPECTRUM MILDEW RESISTANCE PROTEIN RPW8"/>
    <property type="match status" value="1"/>
</dbReference>
<dbReference type="EMBL" id="CM017646">
    <property type="protein sequence ID" value="TYJ12049.1"/>
    <property type="molecule type" value="Genomic_DNA"/>
</dbReference>
<dbReference type="SUPFAM" id="SSF52058">
    <property type="entry name" value="L domain-like"/>
    <property type="match status" value="1"/>
</dbReference>
<dbReference type="InterPro" id="IPR032675">
    <property type="entry name" value="LRR_dom_sf"/>
</dbReference>
<feature type="domain" description="Disease resistance protein winged helix" evidence="4">
    <location>
        <begin position="455"/>
        <end position="522"/>
    </location>
</feature>
<dbReference type="Proteomes" id="UP000323597">
    <property type="component" value="Chromosome A11"/>
</dbReference>
<proteinExistence type="predicted"/>